<evidence type="ECO:0000256" key="1">
    <source>
        <dbReference type="SAM" id="Phobius"/>
    </source>
</evidence>
<gene>
    <name evidence="2" type="ORF">A2159_01325</name>
</gene>
<keyword evidence="1" id="KW-0812">Transmembrane</keyword>
<keyword evidence="1" id="KW-1133">Transmembrane helix</keyword>
<evidence type="ECO:0000313" key="2">
    <source>
        <dbReference type="EMBL" id="OGM10547.1"/>
    </source>
</evidence>
<accession>A0A1F7X699</accession>
<keyword evidence="1" id="KW-0472">Membrane</keyword>
<evidence type="ECO:0000313" key="3">
    <source>
        <dbReference type="Proteomes" id="UP000179219"/>
    </source>
</evidence>
<comment type="caution">
    <text evidence="2">The sequence shown here is derived from an EMBL/GenBank/DDBJ whole genome shotgun (WGS) entry which is preliminary data.</text>
</comment>
<reference evidence="2 3" key="1">
    <citation type="journal article" date="2016" name="Nat. Commun.">
        <title>Thousands of microbial genomes shed light on interconnected biogeochemical processes in an aquifer system.</title>
        <authorList>
            <person name="Anantharaman K."/>
            <person name="Brown C.T."/>
            <person name="Hug L.A."/>
            <person name="Sharon I."/>
            <person name="Castelle C.J."/>
            <person name="Probst A.J."/>
            <person name="Thomas B.C."/>
            <person name="Singh A."/>
            <person name="Wilkins M.J."/>
            <person name="Karaoz U."/>
            <person name="Brodie E.L."/>
            <person name="Williams K.H."/>
            <person name="Hubbard S.S."/>
            <person name="Banfield J.F."/>
        </authorList>
    </citation>
    <scope>NUCLEOTIDE SEQUENCE [LARGE SCALE GENOMIC DNA]</scope>
</reference>
<dbReference type="AlphaFoldDB" id="A0A1F7X699"/>
<feature type="transmembrane region" description="Helical" evidence="1">
    <location>
        <begin position="68"/>
        <end position="86"/>
    </location>
</feature>
<dbReference type="EMBL" id="MGFP01000005">
    <property type="protein sequence ID" value="OGM10547.1"/>
    <property type="molecule type" value="Genomic_DNA"/>
</dbReference>
<dbReference type="Proteomes" id="UP000179219">
    <property type="component" value="Unassembled WGS sequence"/>
</dbReference>
<name>A0A1F7X699_9BACT</name>
<organism evidence="2 3">
    <name type="scientific">Candidatus Woesebacteria bacterium RBG_13_34_9</name>
    <dbReference type="NCBI Taxonomy" id="1802477"/>
    <lineage>
        <taxon>Bacteria</taxon>
        <taxon>Candidatus Woeseibacteriota</taxon>
    </lineage>
</organism>
<sequence>MDNKTENLIQTNAEAVELFAKLEKMSVEKPDVFQFFLSRYGAQMLDYYNWGNALWNVDERPVGILDKFIPYITVVMVLIFGIIGIVKK</sequence>
<protein>
    <submittedName>
        <fullName evidence="2">Uncharacterized protein</fullName>
    </submittedName>
</protein>
<proteinExistence type="predicted"/>